<evidence type="ECO:0000259" key="8">
    <source>
        <dbReference type="Pfam" id="PF05504"/>
    </source>
</evidence>
<evidence type="ECO:0000256" key="4">
    <source>
        <dbReference type="ARBA" id="ARBA00022729"/>
    </source>
</evidence>
<evidence type="ECO:0000256" key="5">
    <source>
        <dbReference type="ARBA" id="ARBA00023136"/>
    </source>
</evidence>
<dbReference type="EMBL" id="WHOA01000184">
    <property type="protein sequence ID" value="NOU74770.1"/>
    <property type="molecule type" value="Genomic_DNA"/>
</dbReference>
<evidence type="ECO:0000256" key="7">
    <source>
        <dbReference type="ARBA" id="ARBA00023288"/>
    </source>
</evidence>
<dbReference type="InterPro" id="IPR057336">
    <property type="entry name" value="GerAC_N"/>
</dbReference>
<dbReference type="NCBIfam" id="TIGR02887">
    <property type="entry name" value="spore_ger_x_C"/>
    <property type="match status" value="1"/>
</dbReference>
<keyword evidence="7" id="KW-0449">Lipoprotein</keyword>
<keyword evidence="11" id="KW-1185">Reference proteome</keyword>
<dbReference type="PROSITE" id="PS51257">
    <property type="entry name" value="PROKAR_LIPOPROTEIN"/>
    <property type="match status" value="1"/>
</dbReference>
<evidence type="ECO:0000256" key="6">
    <source>
        <dbReference type="ARBA" id="ARBA00023139"/>
    </source>
</evidence>
<evidence type="ECO:0000313" key="10">
    <source>
        <dbReference type="EMBL" id="NOU74770.1"/>
    </source>
</evidence>
<proteinExistence type="inferred from homology"/>
<dbReference type="InterPro" id="IPR008844">
    <property type="entry name" value="Spore_GerAC-like"/>
</dbReference>
<dbReference type="RefSeq" id="WP_171646169.1">
    <property type="nucleotide sequence ID" value="NZ_WHOA01000184.1"/>
</dbReference>
<keyword evidence="6" id="KW-0564">Palmitate</keyword>
<dbReference type="Pfam" id="PF25198">
    <property type="entry name" value="Spore_GerAC_N"/>
    <property type="match status" value="1"/>
</dbReference>
<keyword evidence="5" id="KW-0472">Membrane</keyword>
<gene>
    <name evidence="10" type="ORF">GC098_25855</name>
</gene>
<evidence type="ECO:0000256" key="3">
    <source>
        <dbReference type="ARBA" id="ARBA00022544"/>
    </source>
</evidence>
<comment type="caution">
    <text evidence="10">The sequence shown here is derived from an EMBL/GenBank/DDBJ whole genome shotgun (WGS) entry which is preliminary data.</text>
</comment>
<dbReference type="PANTHER" id="PTHR35789:SF1">
    <property type="entry name" value="SPORE GERMINATION PROTEIN B3"/>
    <property type="match status" value="1"/>
</dbReference>
<dbReference type="InterPro" id="IPR046953">
    <property type="entry name" value="Spore_GerAC-like_C"/>
</dbReference>
<dbReference type="Proteomes" id="UP000616779">
    <property type="component" value="Unassembled WGS sequence"/>
</dbReference>
<keyword evidence="4" id="KW-0732">Signal</keyword>
<keyword evidence="3" id="KW-0309">Germination</keyword>
<dbReference type="Pfam" id="PF05504">
    <property type="entry name" value="Spore_GerAC"/>
    <property type="match status" value="1"/>
</dbReference>
<dbReference type="InterPro" id="IPR038501">
    <property type="entry name" value="Spore_GerAC_C_sf"/>
</dbReference>
<feature type="domain" description="Spore germination protein N-terminal" evidence="9">
    <location>
        <begin position="30"/>
        <end position="193"/>
    </location>
</feature>
<dbReference type="Gene3D" id="3.30.300.210">
    <property type="entry name" value="Nutrient germinant receptor protein C, domain 3"/>
    <property type="match status" value="1"/>
</dbReference>
<sequence>MKRVKRICSSSAVICVLLLMIGCWDQDLLQSARLLYAEGFDLEQNGELQATFVIRDVPASEQQSPKNDIIFTVGNTAREVQDKADDMMSRHLRNYRNRVILIGEEQAKQDIYPILDFFYRDPKSALNARFGVAQGKAADILSLKKVGNILIGEEIEELIKSKEETTSIPKVSIETIYSVMMDPGEDFVLPFLTEKGKRVDVSRIAMFHNQQFTGTLSPDESSMYLFMKGNKGKIARFTRELSTHKGHQSGHDFITFNVEKSKRKMKVLTQSGDKIMVTLELKWKVSIDEYPKDHLNDKKMVSQLEQFLSKEMTHLAEETLEKLQKARCDGLGIGRQLLAFHPDIWKKQKEDWGSNYQKVNFVTEVQVEITKKGIIS</sequence>
<evidence type="ECO:0000256" key="1">
    <source>
        <dbReference type="ARBA" id="ARBA00004635"/>
    </source>
</evidence>
<comment type="subcellular location">
    <subcellularLocation>
        <location evidence="1">Membrane</location>
        <topology evidence="1">Lipid-anchor</topology>
    </subcellularLocation>
</comment>
<evidence type="ECO:0000256" key="2">
    <source>
        <dbReference type="ARBA" id="ARBA00007886"/>
    </source>
</evidence>
<evidence type="ECO:0000259" key="9">
    <source>
        <dbReference type="Pfam" id="PF25198"/>
    </source>
</evidence>
<comment type="similarity">
    <text evidence="2">Belongs to the GerABKC lipoprotein family.</text>
</comment>
<feature type="domain" description="Spore germination GerAC-like C-terminal" evidence="8">
    <location>
        <begin position="203"/>
        <end position="373"/>
    </location>
</feature>
<organism evidence="10 11">
    <name type="scientific">Paenibacillus phytorum</name>
    <dbReference type="NCBI Taxonomy" id="2654977"/>
    <lineage>
        <taxon>Bacteria</taxon>
        <taxon>Bacillati</taxon>
        <taxon>Bacillota</taxon>
        <taxon>Bacilli</taxon>
        <taxon>Bacillales</taxon>
        <taxon>Paenibacillaceae</taxon>
        <taxon>Paenibacillus</taxon>
    </lineage>
</organism>
<protein>
    <submittedName>
        <fullName evidence="10">Ger(X)C family spore germination protein</fullName>
    </submittedName>
</protein>
<name>A0ABX1Y1P0_9BACL</name>
<dbReference type="PANTHER" id="PTHR35789">
    <property type="entry name" value="SPORE GERMINATION PROTEIN B3"/>
    <property type="match status" value="1"/>
</dbReference>
<accession>A0ABX1Y1P0</accession>
<reference evidence="10 11" key="1">
    <citation type="submission" date="2019-10" db="EMBL/GenBank/DDBJ databases">
        <title>Description of Paenibacillus terrestris sp. nov.</title>
        <authorList>
            <person name="Carlier A."/>
            <person name="Qi S."/>
        </authorList>
    </citation>
    <scope>NUCLEOTIDE SEQUENCE [LARGE SCALE GENOMIC DNA]</scope>
    <source>
        <strain evidence="10 11">LMG 31458</strain>
    </source>
</reference>
<evidence type="ECO:0000313" key="11">
    <source>
        <dbReference type="Proteomes" id="UP000616779"/>
    </source>
</evidence>